<evidence type="ECO:0000313" key="2">
    <source>
        <dbReference type="EMBL" id="CAC5390137.1"/>
    </source>
</evidence>
<dbReference type="EMBL" id="CACVKT020004454">
    <property type="protein sequence ID" value="CAC5390137.1"/>
    <property type="molecule type" value="Genomic_DNA"/>
</dbReference>
<dbReference type="AlphaFoldDB" id="A0A6J8C600"/>
<dbReference type="OrthoDB" id="6287208at2759"/>
<protein>
    <submittedName>
        <fullName evidence="2">Uncharacterized protein</fullName>
    </submittedName>
</protein>
<sequence>MRLFQSHTLLEAAVEPAPSFLRDPTREHLKTLVHYRDARNRLPTPDKVAIMDLSHSFEKRRLGKQQQILSEMNQRCREQEISDMSSKLSAKCSLSPSENKSKEVTFYSTNFMTKPKQRTYVGAVDVVDPRSLSPTSTNTPGVYEKTYKHFPARRVIKNQGKFDFVRSPIQFERPPRISPVLFGKNNPVHSSTDSLQKARLMQNQRINGTVQMEHYTPRLDGLAPLVLPTIDTGYPADTRVESISASRVQLGSRTITNQGPDSIMTNSTKTHKSSTRLSKNSKSMKNENPNFKVLLQKVEVHHPQILRNKIRSDIVFGGIFYYTAF</sequence>
<gene>
    <name evidence="2" type="ORF">MCOR_25253</name>
</gene>
<reference evidence="2 3" key="1">
    <citation type="submission" date="2020-06" db="EMBL/GenBank/DDBJ databases">
        <authorList>
            <person name="Li R."/>
            <person name="Bekaert M."/>
        </authorList>
    </citation>
    <scope>NUCLEOTIDE SEQUENCE [LARGE SCALE GENOMIC DNA]</scope>
    <source>
        <strain evidence="3">wild</strain>
    </source>
</reference>
<feature type="compositionally biased region" description="Polar residues" evidence="1">
    <location>
        <begin position="255"/>
        <end position="268"/>
    </location>
</feature>
<keyword evidence="3" id="KW-1185">Reference proteome</keyword>
<dbReference type="Proteomes" id="UP000507470">
    <property type="component" value="Unassembled WGS sequence"/>
</dbReference>
<accession>A0A6J8C600</accession>
<feature type="region of interest" description="Disordered" evidence="1">
    <location>
        <begin position="255"/>
        <end position="286"/>
    </location>
</feature>
<name>A0A6J8C600_MYTCO</name>
<evidence type="ECO:0000313" key="3">
    <source>
        <dbReference type="Proteomes" id="UP000507470"/>
    </source>
</evidence>
<feature type="compositionally biased region" description="Polar residues" evidence="1">
    <location>
        <begin position="275"/>
        <end position="286"/>
    </location>
</feature>
<organism evidence="2 3">
    <name type="scientific">Mytilus coruscus</name>
    <name type="common">Sea mussel</name>
    <dbReference type="NCBI Taxonomy" id="42192"/>
    <lineage>
        <taxon>Eukaryota</taxon>
        <taxon>Metazoa</taxon>
        <taxon>Spiralia</taxon>
        <taxon>Lophotrochozoa</taxon>
        <taxon>Mollusca</taxon>
        <taxon>Bivalvia</taxon>
        <taxon>Autobranchia</taxon>
        <taxon>Pteriomorphia</taxon>
        <taxon>Mytilida</taxon>
        <taxon>Mytiloidea</taxon>
        <taxon>Mytilidae</taxon>
        <taxon>Mytilinae</taxon>
        <taxon>Mytilus</taxon>
    </lineage>
</organism>
<evidence type="ECO:0000256" key="1">
    <source>
        <dbReference type="SAM" id="MobiDB-lite"/>
    </source>
</evidence>
<proteinExistence type="predicted"/>